<reference evidence="12" key="1">
    <citation type="journal article" date="1998" name="Int. J. Syst. Bacteriol. 48 Pt">
        <title>Thermococcus guaymasensis sp. nov. and Thermococcus aggregans sp. nov., two novel thermophilic archaea isolated from the Guaymas Basin hydrothermal vent site.</title>
        <authorList>
            <person name="Canganella F."/>
            <person name="Jones W.J."/>
            <person name="Gambacorta A."/>
            <person name="Antranikian G."/>
        </authorList>
    </citation>
    <scope>NUCLEOTIDE SEQUENCE</scope>
    <source>
        <strain evidence="12">TY</strain>
    </source>
</reference>
<keyword evidence="5 8" id="KW-0456">Lyase</keyword>
<dbReference type="InterPro" id="IPR026260">
    <property type="entry name" value="Thr_Synthase_bac/arc"/>
</dbReference>
<reference evidence="12" key="2">
    <citation type="submission" date="2022-06" db="EMBL/GenBank/DDBJ databases">
        <authorList>
            <person name="Park Y.-J."/>
        </authorList>
    </citation>
    <scope>NUCLEOTIDE SEQUENCE</scope>
    <source>
        <strain evidence="12">TY</strain>
    </source>
</reference>
<dbReference type="InterPro" id="IPR001926">
    <property type="entry name" value="TrpB-like_PALP"/>
</dbReference>
<name>A0A9E7SMT0_THEAG</name>
<evidence type="ECO:0000256" key="7">
    <source>
        <dbReference type="NCBIfam" id="TIGR00260"/>
    </source>
</evidence>
<dbReference type="RefSeq" id="WP_253303776.1">
    <property type="nucleotide sequence ID" value="NZ_CP099582.1"/>
</dbReference>
<evidence type="ECO:0000256" key="2">
    <source>
        <dbReference type="ARBA" id="ARBA00005517"/>
    </source>
</evidence>
<feature type="modified residue" description="N6-(pyridoxal phosphate)lysine" evidence="10">
    <location>
        <position position="111"/>
    </location>
</feature>
<dbReference type="Gene3D" id="3.40.50.1100">
    <property type="match status" value="2"/>
</dbReference>
<evidence type="ECO:0000256" key="10">
    <source>
        <dbReference type="PIRSR" id="PIRSR038945-2"/>
    </source>
</evidence>
<dbReference type="InterPro" id="IPR004450">
    <property type="entry name" value="Thr_synthase-like"/>
</dbReference>
<proteinExistence type="inferred from homology"/>
<evidence type="ECO:0000256" key="1">
    <source>
        <dbReference type="ARBA" id="ARBA00001933"/>
    </source>
</evidence>
<feature type="domain" description="Tryptophan synthase beta chain-like PALP" evidence="11">
    <location>
        <begin position="73"/>
        <end position="374"/>
    </location>
</feature>
<dbReference type="GO" id="GO:0006565">
    <property type="term" value="P:L-serine catabolic process"/>
    <property type="evidence" value="ECO:0007669"/>
    <property type="project" value="TreeGrafter"/>
</dbReference>
<dbReference type="GO" id="GO:0004795">
    <property type="term" value="F:threonine synthase activity"/>
    <property type="evidence" value="ECO:0007669"/>
    <property type="project" value="UniProtKB-UniRule"/>
</dbReference>
<dbReference type="InterPro" id="IPR036052">
    <property type="entry name" value="TrpB-like_PALP_sf"/>
</dbReference>
<dbReference type="PANTHER" id="PTHR48078:SF6">
    <property type="entry name" value="L-THREONINE DEHYDRATASE CATABOLIC TDCB"/>
    <property type="match status" value="1"/>
</dbReference>
<dbReference type="AlphaFoldDB" id="A0A9E7SMT0"/>
<evidence type="ECO:0000313" key="13">
    <source>
        <dbReference type="Proteomes" id="UP001055732"/>
    </source>
</evidence>
<gene>
    <name evidence="12" type="primary">thrC</name>
    <name evidence="12" type="ORF">NF865_05390</name>
</gene>
<accession>A0A9E7SMT0</accession>
<dbReference type="GO" id="GO:0009088">
    <property type="term" value="P:threonine biosynthetic process"/>
    <property type="evidence" value="ECO:0007669"/>
    <property type="project" value="UniProtKB-UniRule"/>
</dbReference>
<sequence length="389" mass="43142">MFETVLKCTKCGKEYSLASGIYKCEKCGAPLDVQYDYDSIRDLIEDNDSWFREPPRVWKYWMFYPVSNLRKIVSLNEGGTRLYRMKNLEKKLGFGKLYVKNEGENPTGAFKDRGSSVEITKALEFHAKKVVVASTGNMAASVSAYGSKAGLEVTIVVPEGTPIGKLVQAVVYGAKIKIHGSTYDESLAESERMAREEGYYLTGNYHYRVEGQKSTGFEIFDQLRFDSPDWIVVPIGAGTHLRAIWKAAKEFYELGLIEKLPKIAGAQIEGYDAIVRAWKERKPITPIKEKKPTVASAIAVKAPVDGENVIKAIDESEGYLGAVTNEETMEAGMMLGKEGLFVEPSSATALALAKTMREEGIIDKDESVVIVATGHGLKDIKTWESFIKL</sequence>
<evidence type="ECO:0000256" key="8">
    <source>
        <dbReference type="PIRNR" id="PIRNR038945"/>
    </source>
</evidence>
<dbReference type="GO" id="GO:0009097">
    <property type="term" value="P:isoleucine biosynthetic process"/>
    <property type="evidence" value="ECO:0007669"/>
    <property type="project" value="TreeGrafter"/>
</dbReference>
<evidence type="ECO:0000256" key="5">
    <source>
        <dbReference type="ARBA" id="ARBA00023239"/>
    </source>
</evidence>
<evidence type="ECO:0000256" key="3">
    <source>
        <dbReference type="ARBA" id="ARBA00018679"/>
    </source>
</evidence>
<evidence type="ECO:0000259" key="11">
    <source>
        <dbReference type="Pfam" id="PF00291"/>
    </source>
</evidence>
<keyword evidence="13" id="KW-1185">Reference proteome</keyword>
<evidence type="ECO:0000313" key="12">
    <source>
        <dbReference type="EMBL" id="USS39819.1"/>
    </source>
</evidence>
<comment type="catalytic activity">
    <reaction evidence="6 8">
        <text>O-phospho-L-homoserine + H2O = L-threonine + phosphate</text>
        <dbReference type="Rhea" id="RHEA:10840"/>
        <dbReference type="ChEBI" id="CHEBI:15377"/>
        <dbReference type="ChEBI" id="CHEBI:43474"/>
        <dbReference type="ChEBI" id="CHEBI:57590"/>
        <dbReference type="ChEBI" id="CHEBI:57926"/>
        <dbReference type="EC" id="4.2.3.1"/>
    </reaction>
</comment>
<keyword evidence="8" id="KW-0791">Threonine biosynthesis</keyword>
<comment type="function">
    <text evidence="8">Catalyzes the gamma-elimination of phosphate from L-phosphohomoserine and the beta-addition of water to produce L-threonine.</text>
</comment>
<feature type="binding site" evidence="9">
    <location>
        <position position="137"/>
    </location>
    <ligand>
        <name>pyridoxal 5'-phosphate</name>
        <dbReference type="ChEBI" id="CHEBI:597326"/>
    </ligand>
</feature>
<comment type="cofactor">
    <cofactor evidence="1 8 9">
        <name>pyridoxal 5'-phosphate</name>
        <dbReference type="ChEBI" id="CHEBI:597326"/>
    </cofactor>
</comment>
<feature type="binding site" evidence="9">
    <location>
        <position position="373"/>
    </location>
    <ligand>
        <name>pyridoxal 5'-phosphate</name>
        <dbReference type="ChEBI" id="CHEBI:597326"/>
    </ligand>
</feature>
<keyword evidence="4 8" id="KW-0663">Pyridoxal phosphate</keyword>
<dbReference type="Pfam" id="PF00291">
    <property type="entry name" value="PALP"/>
    <property type="match status" value="1"/>
</dbReference>
<dbReference type="EMBL" id="CP099582">
    <property type="protein sequence ID" value="USS39819.1"/>
    <property type="molecule type" value="Genomic_DNA"/>
</dbReference>
<comment type="similarity">
    <text evidence="2 8">Belongs to the threonine synthase family.</text>
</comment>
<dbReference type="EC" id="4.2.3.1" evidence="7 8"/>
<dbReference type="GO" id="GO:0006567">
    <property type="term" value="P:L-threonine catabolic process"/>
    <property type="evidence" value="ECO:0007669"/>
    <property type="project" value="TreeGrafter"/>
</dbReference>
<dbReference type="NCBIfam" id="TIGR00260">
    <property type="entry name" value="thrC"/>
    <property type="match status" value="1"/>
</dbReference>
<dbReference type="Proteomes" id="UP001055732">
    <property type="component" value="Chromosome"/>
</dbReference>
<dbReference type="KEGG" id="tagg:NF865_05390"/>
<evidence type="ECO:0000256" key="9">
    <source>
        <dbReference type="PIRSR" id="PIRSR038945-1"/>
    </source>
</evidence>
<organism evidence="12 13">
    <name type="scientific">Thermococcus aggregans</name>
    <dbReference type="NCBI Taxonomy" id="110163"/>
    <lineage>
        <taxon>Archaea</taxon>
        <taxon>Methanobacteriati</taxon>
        <taxon>Methanobacteriota</taxon>
        <taxon>Thermococci</taxon>
        <taxon>Thermococcales</taxon>
        <taxon>Thermococcaceae</taxon>
        <taxon>Thermococcus</taxon>
    </lineage>
</organism>
<comment type="pathway">
    <text evidence="8">Amino-acid biosynthesis; L-threonine biosynthesis; L-threonine from L-aspartate: step 5/5.</text>
</comment>
<dbReference type="InterPro" id="IPR050147">
    <property type="entry name" value="Ser/Thr_Dehydratase"/>
</dbReference>
<evidence type="ECO:0000256" key="6">
    <source>
        <dbReference type="ARBA" id="ARBA00049144"/>
    </source>
</evidence>
<dbReference type="CDD" id="cd01563">
    <property type="entry name" value="Thr-synth_1"/>
    <property type="match status" value="1"/>
</dbReference>
<dbReference type="PIRSF" id="PIRSF038945">
    <property type="entry name" value="Thr_synthase"/>
    <property type="match status" value="1"/>
</dbReference>
<evidence type="ECO:0000256" key="4">
    <source>
        <dbReference type="ARBA" id="ARBA00022898"/>
    </source>
</evidence>
<dbReference type="GO" id="GO:0004794">
    <property type="term" value="F:threonine deaminase activity"/>
    <property type="evidence" value="ECO:0007669"/>
    <property type="project" value="TreeGrafter"/>
</dbReference>
<dbReference type="SUPFAM" id="SSF53686">
    <property type="entry name" value="Tryptophan synthase beta subunit-like PLP-dependent enzymes"/>
    <property type="match status" value="1"/>
</dbReference>
<dbReference type="PANTHER" id="PTHR48078">
    <property type="entry name" value="THREONINE DEHYDRATASE, MITOCHONDRIAL-RELATED"/>
    <property type="match status" value="1"/>
</dbReference>
<protein>
    <recommendedName>
        <fullName evidence="3 7">Threonine synthase</fullName>
        <ecNumber evidence="7 8">4.2.3.1</ecNumber>
    </recommendedName>
</protein>
<keyword evidence="8" id="KW-0028">Amino-acid biosynthesis</keyword>
<dbReference type="GO" id="GO:0003941">
    <property type="term" value="F:L-serine ammonia-lyase activity"/>
    <property type="evidence" value="ECO:0007669"/>
    <property type="project" value="TreeGrafter"/>
</dbReference>